<dbReference type="Gene3D" id="3.30.70.270">
    <property type="match status" value="1"/>
</dbReference>
<proteinExistence type="predicted"/>
<dbReference type="PROSITE" id="PS50883">
    <property type="entry name" value="EAL"/>
    <property type="match status" value="1"/>
</dbReference>
<dbReference type="InterPro" id="IPR043128">
    <property type="entry name" value="Rev_trsase/Diguanyl_cyclase"/>
</dbReference>
<dbReference type="GeneID" id="78454194"/>
<feature type="domain" description="GGDEF" evidence="3">
    <location>
        <begin position="353"/>
        <end position="486"/>
    </location>
</feature>
<evidence type="ECO:0000256" key="1">
    <source>
        <dbReference type="SAM" id="Phobius"/>
    </source>
</evidence>
<dbReference type="Gene3D" id="3.20.20.450">
    <property type="entry name" value="EAL domain"/>
    <property type="match status" value="1"/>
</dbReference>
<dbReference type="KEGG" id="ful:C4N20_05200"/>
<evidence type="ECO:0000313" key="5">
    <source>
        <dbReference type="Proteomes" id="UP000249008"/>
    </source>
</evidence>
<dbReference type="PANTHER" id="PTHR33121:SF70">
    <property type="entry name" value="SIGNALING PROTEIN YKOW"/>
    <property type="match status" value="1"/>
</dbReference>
<evidence type="ECO:0000313" key="4">
    <source>
        <dbReference type="EMBL" id="SQJ13774.1"/>
    </source>
</evidence>
<dbReference type="CDD" id="cd01949">
    <property type="entry name" value="GGDEF"/>
    <property type="match status" value="1"/>
</dbReference>
<dbReference type="PANTHER" id="PTHR33121">
    <property type="entry name" value="CYCLIC DI-GMP PHOSPHODIESTERASE PDEF"/>
    <property type="match status" value="1"/>
</dbReference>
<evidence type="ECO:0000259" key="2">
    <source>
        <dbReference type="PROSITE" id="PS50883"/>
    </source>
</evidence>
<dbReference type="PROSITE" id="PS50887">
    <property type="entry name" value="GGDEF"/>
    <property type="match status" value="1"/>
</dbReference>
<keyword evidence="1" id="KW-1133">Transmembrane helix</keyword>
<dbReference type="SMART" id="SM00267">
    <property type="entry name" value="GGDEF"/>
    <property type="match status" value="1"/>
</dbReference>
<dbReference type="InterPro" id="IPR029787">
    <property type="entry name" value="Nucleotide_cyclase"/>
</dbReference>
<evidence type="ECO:0000259" key="3">
    <source>
        <dbReference type="PROSITE" id="PS50887"/>
    </source>
</evidence>
<dbReference type="RefSeq" id="WP_005979638.1">
    <property type="nucleotide sequence ID" value="NZ_CABKNW010000004.1"/>
</dbReference>
<feature type="transmembrane region" description="Helical" evidence="1">
    <location>
        <begin position="12"/>
        <end position="32"/>
    </location>
</feature>
<dbReference type="InterPro" id="IPR000160">
    <property type="entry name" value="GGDEF_dom"/>
</dbReference>
<name>A0AAX1TPP6_9FUSO</name>
<dbReference type="GO" id="GO:0071111">
    <property type="term" value="F:cyclic-guanylate-specific phosphodiesterase activity"/>
    <property type="evidence" value="ECO:0007669"/>
    <property type="project" value="InterPro"/>
</dbReference>
<feature type="transmembrane region" description="Helical" evidence="1">
    <location>
        <begin position="288"/>
        <end position="311"/>
    </location>
</feature>
<dbReference type="Pfam" id="PF00563">
    <property type="entry name" value="EAL"/>
    <property type="match status" value="1"/>
</dbReference>
<dbReference type="SUPFAM" id="SSF55073">
    <property type="entry name" value="Nucleotide cyclase"/>
    <property type="match status" value="1"/>
</dbReference>
<dbReference type="Proteomes" id="UP000249008">
    <property type="component" value="Chromosome 1"/>
</dbReference>
<gene>
    <name evidence="4" type="primary">cph2_6</name>
    <name evidence="4" type="ORF">NCTC12112_02926</name>
</gene>
<dbReference type="EMBL" id="LS483487">
    <property type="protein sequence ID" value="SQJ13774.1"/>
    <property type="molecule type" value="Genomic_DNA"/>
</dbReference>
<sequence length="749" mass="86954">MGEERKSGIRELITLLAVGAVIFIAALSFSFVNKVKDSILSDTLGNISEITIQSADKFALFLEADRVKVEAADCIMEIELRDGFSEEDISTVLNRLYEKYKTSFMVILDNGEMYKFDKRSKKTWKKQLDSIDMGAYTKRGVEGPRYNTITGRREVNIYKKINIYGDREALLMKSRDVETLYDEYELSFYDGVGYSYVVNAYGDLLFRPKNINSSKDINNFFDILCKENTQEETDKVRKDLLEDKAGIKIMEYRGMERVISYVPVKNVEDWYVVSVIPLSAVEKASNNIVARALFLCLFIILVVGIGTWLYLFSRTKYEKEIEKIAYNDSLTGLMNFVKFKIEGNRLLKDRPLKKFAVFYMDIRNFKMINDVFSYKTGDKIIQGIAEELRYSFNKESLVARVSADNFVVMLEYQDKDVLEEELNDIIKKMSSNSYVRDMEYHLDIYGGVCCREDCEKNDVNTMLDRANMARKHAKDSKTKKLVFYNKIMGELLIREQDMELRKEEALKNGEFIVFIQPKYSLESGKAEGGEALVRWKTNEGYISPGEFIPLFEKNDFIVSIDKYMHEEVCKLQRKWLDRGLKVFPISVNVSKRQLYNPNFAEEYIETKNKYDLPDNTVELEFTESIFFEKYEVISGIVKKLTKYGYICSIDDFGSGYSSLNLLKDVSLGVLKIDRLFFENLENNKRGDIIIRNVINMASELKMKTVAEGVETLEQLEFLKSVNCDMVQGYIYDRPMPVEEFEIKYYNIKG</sequence>
<organism evidence="4 5">
    <name type="scientific">Fusobacterium ulcerans</name>
    <dbReference type="NCBI Taxonomy" id="861"/>
    <lineage>
        <taxon>Bacteria</taxon>
        <taxon>Fusobacteriati</taxon>
        <taxon>Fusobacteriota</taxon>
        <taxon>Fusobacteriia</taxon>
        <taxon>Fusobacteriales</taxon>
        <taxon>Fusobacteriaceae</taxon>
        <taxon>Fusobacterium</taxon>
    </lineage>
</organism>
<dbReference type="SMART" id="SM00052">
    <property type="entry name" value="EAL"/>
    <property type="match status" value="1"/>
</dbReference>
<keyword evidence="1" id="KW-0812">Transmembrane</keyword>
<dbReference type="NCBIfam" id="TIGR00254">
    <property type="entry name" value="GGDEF"/>
    <property type="match status" value="1"/>
</dbReference>
<dbReference type="InterPro" id="IPR001633">
    <property type="entry name" value="EAL_dom"/>
</dbReference>
<protein>
    <submittedName>
        <fullName evidence="4">Bacteriophytochrome cph2</fullName>
    </submittedName>
</protein>
<dbReference type="CDD" id="cd01948">
    <property type="entry name" value="EAL"/>
    <property type="match status" value="1"/>
</dbReference>
<dbReference type="Gene3D" id="3.30.450.20">
    <property type="entry name" value="PAS domain"/>
    <property type="match status" value="1"/>
</dbReference>
<feature type="domain" description="EAL" evidence="2">
    <location>
        <begin position="495"/>
        <end position="748"/>
    </location>
</feature>
<dbReference type="Pfam" id="PF00990">
    <property type="entry name" value="GGDEF"/>
    <property type="match status" value="1"/>
</dbReference>
<keyword evidence="1" id="KW-0472">Membrane</keyword>
<dbReference type="InterPro" id="IPR035919">
    <property type="entry name" value="EAL_sf"/>
</dbReference>
<dbReference type="SUPFAM" id="SSF141868">
    <property type="entry name" value="EAL domain-like"/>
    <property type="match status" value="1"/>
</dbReference>
<dbReference type="AlphaFoldDB" id="A0AAX1TPP6"/>
<reference evidence="4 5" key="1">
    <citation type="submission" date="2018-06" db="EMBL/GenBank/DDBJ databases">
        <authorList>
            <consortium name="Pathogen Informatics"/>
            <person name="Doyle S."/>
        </authorList>
    </citation>
    <scope>NUCLEOTIDE SEQUENCE [LARGE SCALE GENOMIC DNA]</scope>
    <source>
        <strain evidence="4 5">NCTC12112</strain>
    </source>
</reference>
<accession>A0AAX1TPP6</accession>
<dbReference type="InterPro" id="IPR050706">
    <property type="entry name" value="Cyclic-di-GMP_PDE-like"/>
</dbReference>